<feature type="domain" description="VOC" evidence="1">
    <location>
        <begin position="10"/>
        <end position="125"/>
    </location>
</feature>
<dbReference type="RefSeq" id="WP_169563733.1">
    <property type="nucleotide sequence ID" value="NZ_JAAXYH010000004.1"/>
</dbReference>
<dbReference type="InterPro" id="IPR029068">
    <property type="entry name" value="Glyas_Bleomycin-R_OHBP_Dase"/>
</dbReference>
<organism evidence="2 3">
    <name type="scientific">Shewanella salipaludis</name>
    <dbReference type="NCBI Taxonomy" id="2723052"/>
    <lineage>
        <taxon>Bacteria</taxon>
        <taxon>Pseudomonadati</taxon>
        <taxon>Pseudomonadota</taxon>
        <taxon>Gammaproteobacteria</taxon>
        <taxon>Alteromonadales</taxon>
        <taxon>Shewanellaceae</taxon>
        <taxon>Shewanella</taxon>
    </lineage>
</organism>
<dbReference type="InterPro" id="IPR004360">
    <property type="entry name" value="Glyas_Fos-R_dOase_dom"/>
</dbReference>
<dbReference type="PROSITE" id="PS51819">
    <property type="entry name" value="VOC"/>
    <property type="match status" value="2"/>
</dbReference>
<accession>A0A972FRV5</accession>
<name>A0A972FRV5_9GAMM</name>
<dbReference type="AlphaFoldDB" id="A0A972FRV5"/>
<protein>
    <submittedName>
        <fullName evidence="2">VOC family protein</fullName>
    </submittedName>
</protein>
<sequence length="257" mass="28105">MKITHYLQGQPCWAELACHDLAAAQDFYCRLFGWETADMPSTRGDFCLFNLEGDDLGAMYQLPEAMAALPTHWNLYFAVDDLEACIARVSAAGGSLKMGPHTVAEAGTMAQFSDPEGAVFAVWQAHHHIGAKRMGEHGTLCWVELASRDPAGAKDFYARVFGWHTRVAAMADFDYTEWLVGEQAVGGMMEMTERWGQVPPHWMLYFTVDDCDAMLAKIAELGGSVCVPATDIPEVGRFAVVSDPQGGMFSIIALLAA</sequence>
<dbReference type="EMBL" id="JAAXYH010000004">
    <property type="protein sequence ID" value="NMH65043.1"/>
    <property type="molecule type" value="Genomic_DNA"/>
</dbReference>
<dbReference type="Proteomes" id="UP000737113">
    <property type="component" value="Unassembled WGS sequence"/>
</dbReference>
<keyword evidence="3" id="KW-1185">Reference proteome</keyword>
<dbReference type="Gene3D" id="3.10.180.10">
    <property type="entry name" value="2,3-Dihydroxybiphenyl 1,2-Dioxygenase, domain 1"/>
    <property type="match status" value="2"/>
</dbReference>
<feature type="domain" description="VOC" evidence="1">
    <location>
        <begin position="139"/>
        <end position="254"/>
    </location>
</feature>
<proteinExistence type="predicted"/>
<dbReference type="CDD" id="cd07247">
    <property type="entry name" value="SgaA_N_like"/>
    <property type="match status" value="2"/>
</dbReference>
<evidence type="ECO:0000313" key="2">
    <source>
        <dbReference type="EMBL" id="NMH65043.1"/>
    </source>
</evidence>
<dbReference type="Pfam" id="PF00903">
    <property type="entry name" value="Glyoxalase"/>
    <property type="match status" value="2"/>
</dbReference>
<dbReference type="PANTHER" id="PTHR33993:SF14">
    <property type="entry name" value="GB|AAF24581.1"/>
    <property type="match status" value="1"/>
</dbReference>
<reference evidence="2" key="1">
    <citation type="submission" date="2020-04" db="EMBL/GenBank/DDBJ databases">
        <title>Description of Shewanella salipaludis sp. nov., isolated from a salt marsh.</title>
        <authorList>
            <person name="Park S."/>
            <person name="Yoon J.-H."/>
        </authorList>
    </citation>
    <scope>NUCLEOTIDE SEQUENCE</scope>
    <source>
        <strain evidence="2">SHSM-M6</strain>
    </source>
</reference>
<dbReference type="SUPFAM" id="SSF54593">
    <property type="entry name" value="Glyoxalase/Bleomycin resistance protein/Dihydroxybiphenyl dioxygenase"/>
    <property type="match status" value="2"/>
</dbReference>
<dbReference type="InterPro" id="IPR052164">
    <property type="entry name" value="Anthracycline_SecMetBiosynth"/>
</dbReference>
<dbReference type="PANTHER" id="PTHR33993">
    <property type="entry name" value="GLYOXALASE-RELATED"/>
    <property type="match status" value="1"/>
</dbReference>
<evidence type="ECO:0000313" key="3">
    <source>
        <dbReference type="Proteomes" id="UP000737113"/>
    </source>
</evidence>
<comment type="caution">
    <text evidence="2">The sequence shown here is derived from an EMBL/GenBank/DDBJ whole genome shotgun (WGS) entry which is preliminary data.</text>
</comment>
<dbReference type="InterPro" id="IPR037523">
    <property type="entry name" value="VOC_core"/>
</dbReference>
<evidence type="ECO:0000259" key="1">
    <source>
        <dbReference type="PROSITE" id="PS51819"/>
    </source>
</evidence>
<gene>
    <name evidence="2" type="ORF">HC757_07635</name>
</gene>